<dbReference type="GO" id="GO:0017057">
    <property type="term" value="F:6-phosphogluconolactonase activity"/>
    <property type="evidence" value="ECO:0007669"/>
    <property type="project" value="UniProtKB-UniRule"/>
</dbReference>
<dbReference type="AlphaFoldDB" id="A0A4V2MPB2"/>
<dbReference type="SUPFAM" id="SSF100950">
    <property type="entry name" value="NagB/RpiA/CoA transferase-like"/>
    <property type="match status" value="1"/>
</dbReference>
<dbReference type="InterPro" id="IPR039104">
    <property type="entry name" value="6PGL"/>
</dbReference>
<dbReference type="Gene3D" id="3.40.50.1360">
    <property type="match status" value="1"/>
</dbReference>
<sequence>MEETARGVHRHSYPDRDALAVALAAGIAAVLAGSVAEKGQATLAVSGGSTPRKLFDVLSRTAIEWDRVTVILVDERIVPADHERANQRLVRETLLRDRAAKAHFVAYETSLASPGANAEKSEEIFAGLSWPIDAVVLGMGTDGHTASFFPGGDRLADALDAEHNSRVLPMQAEGAGETRLTLTLPALLETKFLALHIEGAEKAAVFDTALSGSNASEIPVRAVLYQDRTPVHVFWAP</sequence>
<feature type="domain" description="Glucosamine/galactosamine-6-phosphate isomerase" evidence="8">
    <location>
        <begin position="14"/>
        <end position="226"/>
    </location>
</feature>
<dbReference type="GO" id="GO:0006098">
    <property type="term" value="P:pentose-phosphate shunt"/>
    <property type="evidence" value="ECO:0007669"/>
    <property type="project" value="UniProtKB-UniPathway"/>
</dbReference>
<keyword evidence="10" id="KW-1185">Reference proteome</keyword>
<dbReference type="UniPathway" id="UPA00115">
    <property type="reaction ID" value="UER00409"/>
</dbReference>
<dbReference type="OrthoDB" id="9810967at2"/>
<proteinExistence type="inferred from homology"/>
<dbReference type="CDD" id="cd01400">
    <property type="entry name" value="6PGL"/>
    <property type="match status" value="1"/>
</dbReference>
<evidence type="ECO:0000256" key="4">
    <source>
        <dbReference type="ARBA" id="ARBA00010662"/>
    </source>
</evidence>
<comment type="similarity">
    <text evidence="4 7">Belongs to the glucosamine/galactosamine-6-phosphate isomerase family. 6-phosphogluconolactonase subfamily.</text>
</comment>
<dbReference type="PANTHER" id="PTHR11054">
    <property type="entry name" value="6-PHOSPHOGLUCONOLACTONASE"/>
    <property type="match status" value="1"/>
</dbReference>
<dbReference type="PANTHER" id="PTHR11054:SF0">
    <property type="entry name" value="6-PHOSPHOGLUCONOLACTONASE"/>
    <property type="match status" value="1"/>
</dbReference>
<protein>
    <recommendedName>
        <fullName evidence="6 7">6-phosphogluconolactonase</fullName>
        <shortName evidence="7">6PGL</shortName>
        <ecNumber evidence="5 7">3.1.1.31</ecNumber>
    </recommendedName>
</protein>
<dbReference type="RefSeq" id="WP_131565915.1">
    <property type="nucleotide sequence ID" value="NZ_JAINFK010000001.1"/>
</dbReference>
<dbReference type="NCBIfam" id="TIGR01198">
    <property type="entry name" value="pgl"/>
    <property type="match status" value="1"/>
</dbReference>
<accession>A0A4V2MPB2</accession>
<keyword evidence="7 9" id="KW-0378">Hydrolase</keyword>
<gene>
    <name evidence="7 9" type="primary">pgl</name>
    <name evidence="9" type="ORF">E0D97_03940</name>
</gene>
<evidence type="ECO:0000259" key="8">
    <source>
        <dbReference type="Pfam" id="PF01182"/>
    </source>
</evidence>
<evidence type="ECO:0000256" key="1">
    <source>
        <dbReference type="ARBA" id="ARBA00000832"/>
    </source>
</evidence>
<evidence type="ECO:0000256" key="6">
    <source>
        <dbReference type="ARBA" id="ARBA00020337"/>
    </source>
</evidence>
<dbReference type="GO" id="GO:0005975">
    <property type="term" value="P:carbohydrate metabolic process"/>
    <property type="evidence" value="ECO:0007669"/>
    <property type="project" value="UniProtKB-UniRule"/>
</dbReference>
<evidence type="ECO:0000256" key="3">
    <source>
        <dbReference type="ARBA" id="ARBA00004961"/>
    </source>
</evidence>
<evidence type="ECO:0000256" key="7">
    <source>
        <dbReference type="RuleBase" id="RU365095"/>
    </source>
</evidence>
<evidence type="ECO:0000256" key="5">
    <source>
        <dbReference type="ARBA" id="ARBA00013198"/>
    </source>
</evidence>
<dbReference type="InterPro" id="IPR005900">
    <property type="entry name" value="6-phosphogluconolactonase_DevB"/>
</dbReference>
<dbReference type="EC" id="3.1.1.31" evidence="5 7"/>
<dbReference type="Pfam" id="PF01182">
    <property type="entry name" value="Glucosamine_iso"/>
    <property type="match status" value="1"/>
</dbReference>
<evidence type="ECO:0000313" key="10">
    <source>
        <dbReference type="Proteomes" id="UP000291301"/>
    </source>
</evidence>
<evidence type="ECO:0000256" key="2">
    <source>
        <dbReference type="ARBA" id="ARBA00002681"/>
    </source>
</evidence>
<organism evidence="9 10">
    <name type="scientific">Oricola cellulosilytica</name>
    <dbReference type="NCBI Taxonomy" id="1429082"/>
    <lineage>
        <taxon>Bacteria</taxon>
        <taxon>Pseudomonadati</taxon>
        <taxon>Pseudomonadota</taxon>
        <taxon>Alphaproteobacteria</taxon>
        <taxon>Hyphomicrobiales</taxon>
        <taxon>Ahrensiaceae</taxon>
        <taxon>Oricola</taxon>
    </lineage>
</organism>
<reference evidence="9 10" key="1">
    <citation type="journal article" date="2015" name="Antonie Van Leeuwenhoek">
        <title>Oricola cellulosilytica gen. nov., sp. nov., a cellulose-degrading bacterium of the family Phyllobacteriaceae isolated from surface seashore water, and emended descriptions of Mesorhizobium loti and Phyllobacterium myrsinacearum.</title>
        <authorList>
            <person name="Hameed A."/>
            <person name="Shahina M."/>
            <person name="Lai W.A."/>
            <person name="Lin S.Y."/>
            <person name="Young L.S."/>
            <person name="Liu Y.C."/>
            <person name="Hsu Y.H."/>
            <person name="Young C.C."/>
        </authorList>
    </citation>
    <scope>NUCLEOTIDE SEQUENCE [LARGE SCALE GENOMIC DNA]</scope>
    <source>
        <strain evidence="9 10">KCTC 52183</strain>
    </source>
</reference>
<dbReference type="InterPro" id="IPR037171">
    <property type="entry name" value="NagB/RpiA_transferase-like"/>
</dbReference>
<evidence type="ECO:0000313" key="9">
    <source>
        <dbReference type="EMBL" id="TCD16762.1"/>
    </source>
</evidence>
<comment type="pathway">
    <text evidence="3 7">Carbohydrate degradation; pentose phosphate pathway; D-ribulose 5-phosphate from D-glucose 6-phosphate (oxidative stage): step 2/3.</text>
</comment>
<dbReference type="EMBL" id="SJST01000001">
    <property type="protein sequence ID" value="TCD16762.1"/>
    <property type="molecule type" value="Genomic_DNA"/>
</dbReference>
<name>A0A4V2MPB2_9HYPH</name>
<dbReference type="InterPro" id="IPR006148">
    <property type="entry name" value="Glc/Gal-6P_isomerase"/>
</dbReference>
<comment type="catalytic activity">
    <reaction evidence="1 7">
        <text>6-phospho-D-glucono-1,5-lactone + H2O = 6-phospho-D-gluconate + H(+)</text>
        <dbReference type="Rhea" id="RHEA:12556"/>
        <dbReference type="ChEBI" id="CHEBI:15377"/>
        <dbReference type="ChEBI" id="CHEBI:15378"/>
        <dbReference type="ChEBI" id="CHEBI:57955"/>
        <dbReference type="ChEBI" id="CHEBI:58759"/>
        <dbReference type="EC" id="3.1.1.31"/>
    </reaction>
</comment>
<comment type="function">
    <text evidence="2 7">Hydrolysis of 6-phosphogluconolactone to 6-phosphogluconate.</text>
</comment>
<dbReference type="Proteomes" id="UP000291301">
    <property type="component" value="Unassembled WGS sequence"/>
</dbReference>
<comment type="caution">
    <text evidence="9">The sequence shown here is derived from an EMBL/GenBank/DDBJ whole genome shotgun (WGS) entry which is preliminary data.</text>
</comment>